<organism evidence="3 4">
    <name type="scientific">Ruminococcus bromii</name>
    <dbReference type="NCBI Taxonomy" id="40518"/>
    <lineage>
        <taxon>Bacteria</taxon>
        <taxon>Bacillati</taxon>
        <taxon>Bacillota</taxon>
        <taxon>Clostridia</taxon>
        <taxon>Eubacteriales</taxon>
        <taxon>Oscillospiraceae</taxon>
        <taxon>Ruminococcus</taxon>
    </lineage>
</organism>
<keyword evidence="1" id="KW-1133">Transmembrane helix</keyword>
<comment type="caution">
    <text evidence="3">The sequence shown here is derived from an EMBL/GenBank/DDBJ whole genome shotgun (WGS) entry which is preliminary data.</text>
</comment>
<dbReference type="RefSeq" id="WP_249377275.1">
    <property type="nucleotide sequence ID" value="NZ_SNUZ01000015.1"/>
</dbReference>
<proteinExistence type="predicted"/>
<feature type="transmembrane region" description="Helical" evidence="1">
    <location>
        <begin position="12"/>
        <end position="30"/>
    </location>
</feature>
<evidence type="ECO:0000259" key="2">
    <source>
        <dbReference type="Pfam" id="PF13529"/>
    </source>
</evidence>
<dbReference type="PANTHER" id="PTHR37806">
    <property type="entry name" value="LMO0724 PROTEIN"/>
    <property type="match status" value="1"/>
</dbReference>
<evidence type="ECO:0000256" key="1">
    <source>
        <dbReference type="SAM" id="Phobius"/>
    </source>
</evidence>
<evidence type="ECO:0000313" key="4">
    <source>
        <dbReference type="Proteomes" id="UP001056693"/>
    </source>
</evidence>
<gene>
    <name evidence="3" type="ORF">E2N93_10620</name>
</gene>
<keyword evidence="1" id="KW-0472">Membrane</keyword>
<dbReference type="InterPro" id="IPR039564">
    <property type="entry name" value="Peptidase_C39-like"/>
</dbReference>
<dbReference type="Gene3D" id="3.90.70.10">
    <property type="entry name" value="Cysteine proteinases"/>
    <property type="match status" value="1"/>
</dbReference>
<keyword evidence="4" id="KW-1185">Reference proteome</keyword>
<accession>A0ABT0NJI6</accession>
<evidence type="ECO:0000313" key="3">
    <source>
        <dbReference type="EMBL" id="MCL3788431.1"/>
    </source>
</evidence>
<dbReference type="EMBL" id="SNUZ01000015">
    <property type="protein sequence ID" value="MCL3788431.1"/>
    <property type="molecule type" value="Genomic_DNA"/>
</dbReference>
<name>A0ABT0NJI6_9FIRM</name>
<dbReference type="Proteomes" id="UP001056693">
    <property type="component" value="Unassembled WGS sequence"/>
</dbReference>
<reference evidence="3 4" key="1">
    <citation type="submission" date="2019-03" db="EMBL/GenBank/DDBJ databases">
        <authorList>
            <person name="Molinero N."/>
            <person name="Sanchez B."/>
            <person name="Walker A."/>
            <person name="Duncan S."/>
            <person name="Delgado S."/>
            <person name="Margolles A."/>
        </authorList>
    </citation>
    <scope>NUCLEOTIDE SEQUENCE [LARGE SCALE GENOMIC DNA]</scope>
    <source>
        <strain evidence="3 4">IPLA60002</strain>
    </source>
</reference>
<dbReference type="PANTHER" id="PTHR37806:SF1">
    <property type="entry name" value="PEPTIDASE C39-LIKE DOMAIN-CONTAINING PROTEIN"/>
    <property type="match status" value="1"/>
</dbReference>
<keyword evidence="1" id="KW-0812">Transmembrane</keyword>
<protein>
    <recommendedName>
        <fullName evidence="2">Peptidase C39-like domain-containing protein</fullName>
    </recommendedName>
</protein>
<feature type="domain" description="Peptidase C39-like" evidence="2">
    <location>
        <begin position="51"/>
        <end position="168"/>
    </location>
</feature>
<dbReference type="Pfam" id="PF13529">
    <property type="entry name" value="Peptidase_C39_2"/>
    <property type="match status" value="1"/>
</dbReference>
<sequence length="169" mass="19175">MLLKNKRFTAKVVFIIITAFVLILSIILISETKTHYYVFLADDDTECIINNVPYVTQENVLPTGCESACAVMVLQYNGFDIELTDFANNYLDKKEIVYDDKGKMHNASPYEYFIGNPNDYDSYGCYAPVIVNAVNKAVKSTDYHCENTSGESLDYLMQKYVSNNIPVLI</sequence>